<dbReference type="Proteomes" id="UP000009282">
    <property type="component" value="Chromosome"/>
</dbReference>
<dbReference type="AlphaFoldDB" id="G4QHS8"/>
<keyword evidence="1" id="KW-0472">Membrane</keyword>
<keyword evidence="1" id="KW-0812">Transmembrane</keyword>
<proteinExistence type="predicted"/>
<accession>G4QHS8</accession>
<dbReference type="EMBL" id="CP003060">
    <property type="protein sequence ID" value="AEP30305.1"/>
    <property type="molecule type" value="Genomic_DNA"/>
</dbReference>
<dbReference type="KEGG" id="gni:GNIT_2202"/>
<dbReference type="HOGENOM" id="CLU_3356428_0_0_6"/>
<feature type="transmembrane region" description="Helical" evidence="1">
    <location>
        <begin position="12"/>
        <end position="32"/>
    </location>
</feature>
<dbReference type="STRING" id="1085623.GNIT_2202"/>
<keyword evidence="3" id="KW-1185">Reference proteome</keyword>
<name>G4QHS8_GLANF</name>
<evidence type="ECO:0000256" key="1">
    <source>
        <dbReference type="SAM" id="Phobius"/>
    </source>
</evidence>
<organism evidence="2 3">
    <name type="scientific">Glaciecola nitratireducens (strain JCM 12485 / KCTC 12276 / FR1064)</name>
    <dbReference type="NCBI Taxonomy" id="1085623"/>
    <lineage>
        <taxon>Bacteria</taxon>
        <taxon>Pseudomonadati</taxon>
        <taxon>Pseudomonadota</taxon>
        <taxon>Gammaproteobacteria</taxon>
        <taxon>Alteromonadales</taxon>
        <taxon>Alteromonadaceae</taxon>
        <taxon>Brumicola</taxon>
    </lineage>
</organism>
<evidence type="ECO:0000313" key="3">
    <source>
        <dbReference type="Proteomes" id="UP000009282"/>
    </source>
</evidence>
<protein>
    <submittedName>
        <fullName evidence="2">Uncharacterized protein</fullName>
    </submittedName>
</protein>
<reference evidence="2 3" key="1">
    <citation type="journal article" date="2011" name="J. Bacteriol.">
        <title>Complete genome sequence of seawater bacterium Glaciecola nitratireducens FR1064T.</title>
        <authorList>
            <person name="Bian F."/>
            <person name="Qin Q.L."/>
            <person name="Xie B.B."/>
            <person name="Shu Y.L."/>
            <person name="Zhang X.Y."/>
            <person name="Yu Y."/>
            <person name="Chen B."/>
            <person name="Chen X.L."/>
            <person name="Zhou B.C."/>
            <person name="Zhang Y.Z."/>
        </authorList>
    </citation>
    <scope>NUCLEOTIDE SEQUENCE [LARGE SCALE GENOMIC DNA]</scope>
    <source>
        <strain evidence="3">JCM 12485 / KCTC 12276 / FR1064</strain>
    </source>
</reference>
<evidence type="ECO:0000313" key="2">
    <source>
        <dbReference type="EMBL" id="AEP30305.1"/>
    </source>
</evidence>
<gene>
    <name evidence="2" type="ordered locus">GNIT_2202</name>
</gene>
<keyword evidence="1" id="KW-1133">Transmembrane helix</keyword>
<sequence length="36" mass="4121">MLSGFFISTQTGSLPLLKFVALFISYVWGLFFENFV</sequence>